<evidence type="ECO:0000256" key="6">
    <source>
        <dbReference type="ARBA" id="ARBA00023012"/>
    </source>
</evidence>
<evidence type="ECO:0000256" key="11">
    <source>
        <dbReference type="PROSITE-ProRule" id="PRU00169"/>
    </source>
</evidence>
<keyword evidence="7" id="KW-0805">Transcription regulation</keyword>
<evidence type="ECO:0000259" key="13">
    <source>
        <dbReference type="PROSITE" id="PS50110"/>
    </source>
</evidence>
<dbReference type="Pfam" id="PF00072">
    <property type="entry name" value="Response_reg"/>
    <property type="match status" value="1"/>
</dbReference>
<keyword evidence="9" id="KW-0010">Activator</keyword>
<sequence length="467" mass="52198">MTLQQRPRILVVDDDDAHRLMLSTLLKDWGFAVEEADDGQQAVQLIRQGPLDLVLMDVRMPGMDGIEATRRIHRYNPAVPVIILTAYSSIPSAVEALKAGAYDYLTKPIDFDALRLAMDRALDHTRLRTENAELKEQLSRLQLPEIVGKSRAMTQLVEMLALVAPSEATVLITGESGTGKGLVARALHANSMRKAGPLVEVNCAAIPENLLESELFGHEKGAFTGADKPRRGRFAQADGGTIFLDEVGELSVFMQAKLLRVLQDGILQRVGSDRTHTVDVRVVAATNRDLLQMVREGTFREDLYYRLNVVALEVPPLRDRRDDIPLLTQHFLSLYAEKNSRLVKGVTPQVMDIFMRYDWPGNVRELENVLERAVILLRGDYVTERELPFHLQEMGQGAPSSLPEPLPGVPVDSTWTLAEMEKQMILRVLEDTGGNKSEAARRLGITRRTLKLKLKRYAEEGAAKKRA</sequence>
<dbReference type="GO" id="GO:0006355">
    <property type="term" value="P:regulation of DNA-templated transcription"/>
    <property type="evidence" value="ECO:0007669"/>
    <property type="project" value="InterPro"/>
</dbReference>
<organism evidence="14 15">
    <name type="scientific">Desulfacinum infernum DSM 9756</name>
    <dbReference type="NCBI Taxonomy" id="1121391"/>
    <lineage>
        <taxon>Bacteria</taxon>
        <taxon>Pseudomonadati</taxon>
        <taxon>Thermodesulfobacteriota</taxon>
        <taxon>Syntrophobacteria</taxon>
        <taxon>Syntrophobacterales</taxon>
        <taxon>Syntrophobacteraceae</taxon>
        <taxon>Desulfacinum</taxon>
    </lineage>
</organism>
<dbReference type="InterPro" id="IPR025943">
    <property type="entry name" value="Sigma_54_int_dom_ATP-bd_2"/>
</dbReference>
<dbReference type="Gene3D" id="1.10.8.60">
    <property type="match status" value="1"/>
</dbReference>
<dbReference type="SUPFAM" id="SSF46689">
    <property type="entry name" value="Homeodomain-like"/>
    <property type="match status" value="1"/>
</dbReference>
<dbReference type="GO" id="GO:0043565">
    <property type="term" value="F:sequence-specific DNA binding"/>
    <property type="evidence" value="ECO:0007669"/>
    <property type="project" value="InterPro"/>
</dbReference>
<protein>
    <submittedName>
        <fullName evidence="14">Two-component system, NtrC family, response regulator HydG</fullName>
    </submittedName>
</protein>
<dbReference type="RefSeq" id="WP_073038723.1">
    <property type="nucleotide sequence ID" value="NZ_FQVB01000016.1"/>
</dbReference>
<dbReference type="InterPro" id="IPR002078">
    <property type="entry name" value="Sigma_54_int"/>
</dbReference>
<dbReference type="Pfam" id="PF02954">
    <property type="entry name" value="HTH_8"/>
    <property type="match status" value="1"/>
</dbReference>
<keyword evidence="8" id="KW-0238">DNA-binding</keyword>
<dbReference type="FunFam" id="1.10.8.60:FF:000014">
    <property type="entry name" value="DNA-binding transcriptional regulator NtrC"/>
    <property type="match status" value="1"/>
</dbReference>
<evidence type="ECO:0000256" key="5">
    <source>
        <dbReference type="ARBA" id="ARBA00022840"/>
    </source>
</evidence>
<dbReference type="OrthoDB" id="9763792at2"/>
<evidence type="ECO:0000256" key="2">
    <source>
        <dbReference type="ARBA" id="ARBA00022490"/>
    </source>
</evidence>
<dbReference type="PRINTS" id="PR01590">
    <property type="entry name" value="HTHFIS"/>
</dbReference>
<name>A0A1M5B791_9BACT</name>
<evidence type="ECO:0000256" key="7">
    <source>
        <dbReference type="ARBA" id="ARBA00023015"/>
    </source>
</evidence>
<keyword evidence="15" id="KW-1185">Reference proteome</keyword>
<evidence type="ECO:0000313" key="15">
    <source>
        <dbReference type="Proteomes" id="UP000184076"/>
    </source>
</evidence>
<dbReference type="GO" id="GO:0000160">
    <property type="term" value="P:phosphorelay signal transduction system"/>
    <property type="evidence" value="ECO:0007669"/>
    <property type="project" value="UniProtKB-KW"/>
</dbReference>
<dbReference type="FunFam" id="3.40.50.2300:FF:000018">
    <property type="entry name" value="DNA-binding transcriptional regulator NtrC"/>
    <property type="match status" value="1"/>
</dbReference>
<evidence type="ECO:0000256" key="4">
    <source>
        <dbReference type="ARBA" id="ARBA00022741"/>
    </source>
</evidence>
<dbReference type="InterPro" id="IPR001789">
    <property type="entry name" value="Sig_transdc_resp-reg_receiver"/>
</dbReference>
<dbReference type="SMART" id="SM00448">
    <property type="entry name" value="REC"/>
    <property type="match status" value="1"/>
</dbReference>
<gene>
    <name evidence="14" type="ORF">SAMN02745206_01875</name>
</gene>
<dbReference type="PROSITE" id="PS50110">
    <property type="entry name" value="RESPONSE_REGULATORY"/>
    <property type="match status" value="1"/>
</dbReference>
<dbReference type="InterPro" id="IPR058031">
    <property type="entry name" value="AAA_lid_NorR"/>
</dbReference>
<dbReference type="Pfam" id="PF00158">
    <property type="entry name" value="Sigma54_activat"/>
    <property type="match status" value="1"/>
</dbReference>
<evidence type="ECO:0000256" key="3">
    <source>
        <dbReference type="ARBA" id="ARBA00022553"/>
    </source>
</evidence>
<evidence type="ECO:0000256" key="8">
    <source>
        <dbReference type="ARBA" id="ARBA00023125"/>
    </source>
</evidence>
<dbReference type="PROSITE" id="PS00675">
    <property type="entry name" value="SIGMA54_INTERACT_1"/>
    <property type="match status" value="1"/>
</dbReference>
<keyword evidence="3 11" id="KW-0597">Phosphoprotein</keyword>
<dbReference type="PROSITE" id="PS00676">
    <property type="entry name" value="SIGMA54_INTERACT_2"/>
    <property type="match status" value="1"/>
</dbReference>
<dbReference type="InterPro" id="IPR009057">
    <property type="entry name" value="Homeodomain-like_sf"/>
</dbReference>
<dbReference type="Gene3D" id="3.40.50.300">
    <property type="entry name" value="P-loop containing nucleotide triphosphate hydrolases"/>
    <property type="match status" value="1"/>
</dbReference>
<dbReference type="AlphaFoldDB" id="A0A1M5B791"/>
<evidence type="ECO:0000256" key="9">
    <source>
        <dbReference type="ARBA" id="ARBA00023159"/>
    </source>
</evidence>
<dbReference type="InterPro" id="IPR025662">
    <property type="entry name" value="Sigma_54_int_dom_ATP-bd_1"/>
</dbReference>
<dbReference type="PROSITE" id="PS50045">
    <property type="entry name" value="SIGMA54_INTERACT_4"/>
    <property type="match status" value="1"/>
</dbReference>
<dbReference type="InterPro" id="IPR002197">
    <property type="entry name" value="HTH_Fis"/>
</dbReference>
<dbReference type="STRING" id="1121391.SAMN02745206_01875"/>
<dbReference type="FunFam" id="3.40.50.300:FF:000006">
    <property type="entry name" value="DNA-binding transcriptional regulator NtrC"/>
    <property type="match status" value="1"/>
</dbReference>
<keyword evidence="10" id="KW-0804">Transcription</keyword>
<feature type="modified residue" description="4-aspartylphosphate" evidence="11">
    <location>
        <position position="57"/>
    </location>
</feature>
<evidence type="ECO:0000256" key="10">
    <source>
        <dbReference type="ARBA" id="ARBA00023163"/>
    </source>
</evidence>
<keyword evidence="5" id="KW-0067">ATP-binding</keyword>
<dbReference type="Proteomes" id="UP000184076">
    <property type="component" value="Unassembled WGS sequence"/>
</dbReference>
<dbReference type="InterPro" id="IPR027417">
    <property type="entry name" value="P-loop_NTPase"/>
</dbReference>
<reference evidence="15" key="1">
    <citation type="submission" date="2016-11" db="EMBL/GenBank/DDBJ databases">
        <authorList>
            <person name="Varghese N."/>
            <person name="Submissions S."/>
        </authorList>
    </citation>
    <scope>NUCLEOTIDE SEQUENCE [LARGE SCALE GENOMIC DNA]</scope>
    <source>
        <strain evidence="15">DSM 9756</strain>
    </source>
</reference>
<proteinExistence type="predicted"/>
<dbReference type="SMART" id="SM00382">
    <property type="entry name" value="AAA"/>
    <property type="match status" value="1"/>
</dbReference>
<evidence type="ECO:0000313" key="14">
    <source>
        <dbReference type="EMBL" id="SHF38290.1"/>
    </source>
</evidence>
<dbReference type="Gene3D" id="1.10.10.60">
    <property type="entry name" value="Homeodomain-like"/>
    <property type="match status" value="1"/>
</dbReference>
<comment type="subcellular location">
    <subcellularLocation>
        <location evidence="1">Cytoplasm</location>
    </subcellularLocation>
</comment>
<feature type="domain" description="Sigma-54 factor interaction" evidence="12">
    <location>
        <begin position="146"/>
        <end position="375"/>
    </location>
</feature>
<dbReference type="PANTHER" id="PTHR32071:SF117">
    <property type="entry name" value="PTS-DEPENDENT DIHYDROXYACETONE KINASE OPERON REGULATORY PROTEIN-RELATED"/>
    <property type="match status" value="1"/>
</dbReference>
<dbReference type="CDD" id="cd00156">
    <property type="entry name" value="REC"/>
    <property type="match status" value="1"/>
</dbReference>
<evidence type="ECO:0000256" key="1">
    <source>
        <dbReference type="ARBA" id="ARBA00004496"/>
    </source>
</evidence>
<evidence type="ECO:0000259" key="12">
    <source>
        <dbReference type="PROSITE" id="PS50045"/>
    </source>
</evidence>
<accession>A0A1M5B791</accession>
<dbReference type="GO" id="GO:0005524">
    <property type="term" value="F:ATP binding"/>
    <property type="evidence" value="ECO:0007669"/>
    <property type="project" value="UniProtKB-KW"/>
</dbReference>
<keyword evidence="4" id="KW-0547">Nucleotide-binding</keyword>
<dbReference type="Gene3D" id="3.40.50.2300">
    <property type="match status" value="1"/>
</dbReference>
<dbReference type="InterPro" id="IPR003593">
    <property type="entry name" value="AAA+_ATPase"/>
</dbReference>
<dbReference type="InterPro" id="IPR025944">
    <property type="entry name" value="Sigma_54_int_dom_CS"/>
</dbReference>
<dbReference type="SUPFAM" id="SSF52172">
    <property type="entry name" value="CheY-like"/>
    <property type="match status" value="1"/>
</dbReference>
<dbReference type="CDD" id="cd00009">
    <property type="entry name" value="AAA"/>
    <property type="match status" value="1"/>
</dbReference>
<keyword evidence="6" id="KW-0902">Two-component regulatory system</keyword>
<keyword evidence="2" id="KW-0963">Cytoplasm</keyword>
<dbReference type="InterPro" id="IPR011006">
    <property type="entry name" value="CheY-like_superfamily"/>
</dbReference>
<dbReference type="PANTHER" id="PTHR32071">
    <property type="entry name" value="TRANSCRIPTIONAL REGULATORY PROTEIN"/>
    <property type="match status" value="1"/>
</dbReference>
<dbReference type="Pfam" id="PF25601">
    <property type="entry name" value="AAA_lid_14"/>
    <property type="match status" value="1"/>
</dbReference>
<dbReference type="SUPFAM" id="SSF52540">
    <property type="entry name" value="P-loop containing nucleoside triphosphate hydrolases"/>
    <property type="match status" value="1"/>
</dbReference>
<dbReference type="GO" id="GO:0005737">
    <property type="term" value="C:cytoplasm"/>
    <property type="evidence" value="ECO:0007669"/>
    <property type="project" value="UniProtKB-SubCell"/>
</dbReference>
<dbReference type="PROSITE" id="PS00688">
    <property type="entry name" value="SIGMA54_INTERACT_3"/>
    <property type="match status" value="1"/>
</dbReference>
<feature type="domain" description="Response regulatory" evidence="13">
    <location>
        <begin position="8"/>
        <end position="122"/>
    </location>
</feature>
<dbReference type="EMBL" id="FQVB01000016">
    <property type="protein sequence ID" value="SHF38290.1"/>
    <property type="molecule type" value="Genomic_DNA"/>
</dbReference>